<dbReference type="GO" id="GO:0071972">
    <property type="term" value="F:peptidoglycan L,D-transpeptidase activity"/>
    <property type="evidence" value="ECO:0007669"/>
    <property type="project" value="TreeGrafter"/>
</dbReference>
<evidence type="ECO:0000259" key="1">
    <source>
        <dbReference type="Pfam" id="PF00905"/>
    </source>
</evidence>
<feature type="domain" description="Penicillin-binding protein transpeptidase" evidence="1">
    <location>
        <begin position="155"/>
        <end position="474"/>
    </location>
</feature>
<organism evidence="3 4">
    <name type="scientific">Geodermatophilus telluris</name>
    <dbReference type="NCBI Taxonomy" id="1190417"/>
    <lineage>
        <taxon>Bacteria</taxon>
        <taxon>Bacillati</taxon>
        <taxon>Actinomycetota</taxon>
        <taxon>Actinomycetes</taxon>
        <taxon>Geodermatophilales</taxon>
        <taxon>Geodermatophilaceae</taxon>
        <taxon>Geodermatophilus</taxon>
    </lineage>
</organism>
<accession>A0A1G6U6R6</accession>
<dbReference type="Pfam" id="PF00905">
    <property type="entry name" value="Transpeptidase"/>
    <property type="match status" value="1"/>
</dbReference>
<dbReference type="RefSeq" id="WP_091368204.1">
    <property type="nucleotide sequence ID" value="NZ_FMZF01000007.1"/>
</dbReference>
<dbReference type="InterPro" id="IPR054120">
    <property type="entry name" value="PBPA_dimer"/>
</dbReference>
<dbReference type="GO" id="GO:0005886">
    <property type="term" value="C:plasma membrane"/>
    <property type="evidence" value="ECO:0007669"/>
    <property type="project" value="TreeGrafter"/>
</dbReference>
<dbReference type="GO" id="GO:0008658">
    <property type="term" value="F:penicillin binding"/>
    <property type="evidence" value="ECO:0007669"/>
    <property type="project" value="InterPro"/>
</dbReference>
<keyword evidence="4" id="KW-1185">Reference proteome</keyword>
<dbReference type="OrthoDB" id="9766847at2"/>
<dbReference type="PANTHER" id="PTHR30627:SF24">
    <property type="entry name" value="PENICILLIN-BINDING PROTEIN 4B"/>
    <property type="match status" value="1"/>
</dbReference>
<dbReference type="Pfam" id="PF21922">
    <property type="entry name" value="PBP_dimer_2"/>
    <property type="match status" value="1"/>
</dbReference>
<dbReference type="EMBL" id="FMZF01000007">
    <property type="protein sequence ID" value="SDD37009.1"/>
    <property type="molecule type" value="Genomic_DNA"/>
</dbReference>
<proteinExistence type="predicted"/>
<dbReference type="AlphaFoldDB" id="A0A1G6U6R6"/>
<protein>
    <submittedName>
        <fullName evidence="3">Cell elongation-specific peptidoglycan D,D-transpeptidase</fullName>
    </submittedName>
</protein>
<evidence type="ECO:0000313" key="4">
    <source>
        <dbReference type="Proteomes" id="UP000199416"/>
    </source>
</evidence>
<dbReference type="SUPFAM" id="SSF56601">
    <property type="entry name" value="beta-lactamase/transpeptidase-like"/>
    <property type="match status" value="1"/>
</dbReference>
<evidence type="ECO:0000259" key="2">
    <source>
        <dbReference type="Pfam" id="PF21922"/>
    </source>
</evidence>
<dbReference type="Proteomes" id="UP000199416">
    <property type="component" value="Unassembled WGS sequence"/>
</dbReference>
<dbReference type="InterPro" id="IPR012338">
    <property type="entry name" value="Beta-lactam/transpept-like"/>
</dbReference>
<name>A0A1G6U6R6_9ACTN</name>
<sequence>MNAPLRRVAISVLVLFTLLIVNVNYIQVVRSDELRGDSGNTRVLTEEYSRERGSIVVDGTEVALSTPTDDTLQYLREYPQGPVYAPVTGYYSLVYGGWQLEQAENEVLAGSDDRLALRRLADLFTGRDPAGGDVVLTLDPAVQETAMAQLDGVTGAVVALDPATGAVLGMASTPSYDPAQLSSHDPGAIRDYAAELDAMDADPRLNRAIQDNYPPGSVFKVIVSAAALASGEYTPDTVIPAPDTLTLPGTSTQLRNFGNSSCSSSQEQSLIDALTISCNTAFAQLGIDLGEDAVRDMAEAFGMTGESRTIPLETAGSSVGDIESEAALGQSSIGQRDVRMTPLQAAMVAAAVGNDGTLMTPYLVDQVRAPDLTVIDRADPEELSEPVGPEVADQLQEMMESVVANGSGRAARIAGVTVAGKTGTAQVAEDVPDHNWFIGFAPADDPQIAVAVFVANGGGTGGDTSAPIAREVIEAYLEGQGG</sequence>
<feature type="domain" description="Penicillin binding protein A dimerisation" evidence="2">
    <location>
        <begin position="52"/>
        <end position="134"/>
    </location>
</feature>
<evidence type="ECO:0000313" key="3">
    <source>
        <dbReference type="EMBL" id="SDD37009.1"/>
    </source>
</evidence>
<dbReference type="PANTHER" id="PTHR30627">
    <property type="entry name" value="PEPTIDOGLYCAN D,D-TRANSPEPTIDASE"/>
    <property type="match status" value="1"/>
</dbReference>
<dbReference type="STRING" id="1190417.SAMN05660690_4086"/>
<dbReference type="Gene3D" id="3.90.1310.10">
    <property type="entry name" value="Penicillin-binding protein 2a (Domain 2)"/>
    <property type="match status" value="1"/>
</dbReference>
<dbReference type="GO" id="GO:0071555">
    <property type="term" value="P:cell wall organization"/>
    <property type="evidence" value="ECO:0007669"/>
    <property type="project" value="TreeGrafter"/>
</dbReference>
<gene>
    <name evidence="3" type="ORF">SAMN05660690_4086</name>
</gene>
<dbReference type="InterPro" id="IPR050515">
    <property type="entry name" value="Beta-lactam/transpept"/>
</dbReference>
<dbReference type="Gene3D" id="3.40.710.10">
    <property type="entry name" value="DD-peptidase/beta-lactamase superfamily"/>
    <property type="match status" value="1"/>
</dbReference>
<reference evidence="4" key="1">
    <citation type="submission" date="2016-10" db="EMBL/GenBank/DDBJ databases">
        <authorList>
            <person name="Varghese N."/>
            <person name="Submissions S."/>
        </authorList>
    </citation>
    <scope>NUCLEOTIDE SEQUENCE [LARGE SCALE GENOMIC DNA]</scope>
    <source>
        <strain evidence="4">DSM 45421</strain>
    </source>
</reference>
<dbReference type="InterPro" id="IPR001460">
    <property type="entry name" value="PCN-bd_Tpept"/>
</dbReference>